<sequence length="413" mass="45793">MCYILEGCVKALLPSRILPRKDIRGKIMLITGTGSGIGRLSAIKFGELGARMILWDVNEKLNLETLEILKKKGIDAWAYTVDVSNRTAIYEAADLVKKEVGDVDSLFNNAGIVSGKKIFENDDDLMEKTVGCISVLLTPDVKIDIAVDRSMRVTCFGKFVATLCSNNKSASLSHEHATIYQHEGFVYSVFRSDGVPDKQVVIGDDAVLFTMENLNDTFILSKSGHVSPVARRLCAPLKRDITVRQFYSSCEIGARYLDLCHELVSRAHFSTVDGELQVIVNGIHIVHDRNGNVEILSKPRLVCITPMTGAVQMRSTTLEMAVDVKMPSLLEHVRQLKEALNTTYPHDPRCQTVSNILDEIVRDAGPRLLVQIQKALIHEKIETVRGILEQMGNAAEFGMGLDFIESEACKMVK</sequence>
<protein>
    <submittedName>
        <fullName evidence="2">Uncharacterized protein</fullName>
    </submittedName>
</protein>
<dbReference type="WBParaSite" id="JU765_v2.g11648.t1">
    <property type="protein sequence ID" value="JU765_v2.g11648.t1"/>
    <property type="gene ID" value="JU765_v2.g11648"/>
</dbReference>
<dbReference type="Proteomes" id="UP000887576">
    <property type="component" value="Unplaced"/>
</dbReference>
<accession>A0AC34Q0H2</accession>
<evidence type="ECO:0000313" key="1">
    <source>
        <dbReference type="Proteomes" id="UP000887576"/>
    </source>
</evidence>
<reference evidence="2" key="1">
    <citation type="submission" date="2022-11" db="UniProtKB">
        <authorList>
            <consortium name="WormBaseParasite"/>
        </authorList>
    </citation>
    <scope>IDENTIFICATION</scope>
</reference>
<name>A0AC34Q0H2_9BILA</name>
<organism evidence="1 2">
    <name type="scientific">Panagrolaimus sp. JU765</name>
    <dbReference type="NCBI Taxonomy" id="591449"/>
    <lineage>
        <taxon>Eukaryota</taxon>
        <taxon>Metazoa</taxon>
        <taxon>Ecdysozoa</taxon>
        <taxon>Nematoda</taxon>
        <taxon>Chromadorea</taxon>
        <taxon>Rhabditida</taxon>
        <taxon>Tylenchina</taxon>
        <taxon>Panagrolaimomorpha</taxon>
        <taxon>Panagrolaimoidea</taxon>
        <taxon>Panagrolaimidae</taxon>
        <taxon>Panagrolaimus</taxon>
    </lineage>
</organism>
<evidence type="ECO:0000313" key="2">
    <source>
        <dbReference type="WBParaSite" id="JU765_v2.g11648.t1"/>
    </source>
</evidence>
<proteinExistence type="predicted"/>